<dbReference type="RefSeq" id="WP_246019158.1">
    <property type="nucleotide sequence ID" value="NZ_RBXO01000001.1"/>
</dbReference>
<dbReference type="Pfam" id="PF14226">
    <property type="entry name" value="DIOX_N"/>
    <property type="match status" value="1"/>
</dbReference>
<evidence type="ECO:0000256" key="2">
    <source>
        <dbReference type="ARBA" id="ARBA00023194"/>
    </source>
</evidence>
<dbReference type="InterPro" id="IPR005123">
    <property type="entry name" value="Oxoglu/Fe-dep_dioxygenase_dom"/>
</dbReference>
<dbReference type="Pfam" id="PF03171">
    <property type="entry name" value="2OG-FeII_Oxy"/>
    <property type="match status" value="1"/>
</dbReference>
<dbReference type="GO" id="GO:0051213">
    <property type="term" value="F:dioxygenase activity"/>
    <property type="evidence" value="ECO:0007669"/>
    <property type="project" value="UniProtKB-KW"/>
</dbReference>
<gene>
    <name evidence="6" type="ORF">C8E97_5152</name>
</gene>
<accession>A0A495W738</accession>
<evidence type="ECO:0000256" key="4">
    <source>
        <dbReference type="SAM" id="MobiDB-lite"/>
    </source>
</evidence>
<feature type="region of interest" description="Disordered" evidence="4">
    <location>
        <begin position="81"/>
        <end position="100"/>
    </location>
</feature>
<evidence type="ECO:0000256" key="1">
    <source>
        <dbReference type="ARBA" id="ARBA00004792"/>
    </source>
</evidence>
<dbReference type="InterPro" id="IPR027443">
    <property type="entry name" value="IPNS-like_sf"/>
</dbReference>
<feature type="domain" description="Fe2OG dioxygenase" evidence="5">
    <location>
        <begin position="185"/>
        <end position="291"/>
    </location>
</feature>
<dbReference type="PROSITE" id="PS51471">
    <property type="entry name" value="FE2OG_OXY"/>
    <property type="match status" value="1"/>
</dbReference>
<proteinExistence type="inferred from homology"/>
<dbReference type="PANTHER" id="PTHR47990">
    <property type="entry name" value="2-OXOGLUTARATE (2OG) AND FE(II)-DEPENDENT OXYGENASE SUPERFAMILY PROTEIN-RELATED"/>
    <property type="match status" value="1"/>
</dbReference>
<name>A0A495W738_9PSEU</name>
<sequence>MSKETVTLVDGYVPVIDLSSRGGEAGRVALADAIGRACETSGFYVVVGHGVPSDLVERMRTVTNAFFRLPDAEKDLVASRPGVSGYRRSGGTTARSLDRSTPPDMCEAFGVHVTGDLPDAERARLGDYPSTWRLANAWPANPPGFTATWREYLAAVTALADDLVRLSARALGLPEEHFADRFGRHVSSLVANYYYPRVHDPLPGQLRRGAHTDFGALTVLYQEHDNGGLQVLRGEDDWRDVRAVPGGLVVNIGDLMALWSGGRWVSTMHRVVNAEPGNTSSRLSIPFFHQPDHDAPAGDVTAGEWMAEKTRKLFAPAD</sequence>
<keyword evidence="7" id="KW-1185">Reference proteome</keyword>
<evidence type="ECO:0000259" key="5">
    <source>
        <dbReference type="PROSITE" id="PS51471"/>
    </source>
</evidence>
<keyword evidence="2" id="KW-0045">Antibiotic biosynthesis</keyword>
<keyword evidence="3" id="KW-0408">Iron</keyword>
<evidence type="ECO:0000256" key="3">
    <source>
        <dbReference type="RuleBase" id="RU003682"/>
    </source>
</evidence>
<protein>
    <submittedName>
        <fullName evidence="6">Isopenicillin N synthase-like dioxygenase</fullName>
    </submittedName>
</protein>
<comment type="similarity">
    <text evidence="3">Belongs to the iron/ascorbate-dependent oxidoreductase family.</text>
</comment>
<dbReference type="Proteomes" id="UP000282084">
    <property type="component" value="Unassembled WGS sequence"/>
</dbReference>
<dbReference type="GO" id="GO:0017000">
    <property type="term" value="P:antibiotic biosynthetic process"/>
    <property type="evidence" value="ECO:0007669"/>
    <property type="project" value="UniProtKB-KW"/>
</dbReference>
<dbReference type="GO" id="GO:0046872">
    <property type="term" value="F:metal ion binding"/>
    <property type="evidence" value="ECO:0007669"/>
    <property type="project" value="UniProtKB-KW"/>
</dbReference>
<keyword evidence="6" id="KW-0223">Dioxygenase</keyword>
<keyword evidence="3" id="KW-0560">Oxidoreductase</keyword>
<dbReference type="SUPFAM" id="SSF51197">
    <property type="entry name" value="Clavaminate synthase-like"/>
    <property type="match status" value="1"/>
</dbReference>
<dbReference type="AlphaFoldDB" id="A0A495W738"/>
<dbReference type="InterPro" id="IPR050231">
    <property type="entry name" value="Iron_ascorbate_oxido_reductase"/>
</dbReference>
<comment type="pathway">
    <text evidence="1">Antibiotic biosynthesis.</text>
</comment>
<evidence type="ECO:0000313" key="7">
    <source>
        <dbReference type="Proteomes" id="UP000282084"/>
    </source>
</evidence>
<dbReference type="InterPro" id="IPR026992">
    <property type="entry name" value="DIOX_N"/>
</dbReference>
<reference evidence="6 7" key="1">
    <citation type="submission" date="2018-10" db="EMBL/GenBank/DDBJ databases">
        <title>Sequencing the genomes of 1000 actinobacteria strains.</title>
        <authorList>
            <person name="Klenk H.-P."/>
        </authorList>
    </citation>
    <scope>NUCLEOTIDE SEQUENCE [LARGE SCALE GENOMIC DNA]</scope>
    <source>
        <strain evidence="6 7">DSM 43800</strain>
    </source>
</reference>
<dbReference type="EMBL" id="RBXO01000001">
    <property type="protein sequence ID" value="RKT56453.1"/>
    <property type="molecule type" value="Genomic_DNA"/>
</dbReference>
<dbReference type="Gene3D" id="2.60.120.330">
    <property type="entry name" value="B-lactam Antibiotic, Isopenicillin N Synthase, Chain"/>
    <property type="match status" value="1"/>
</dbReference>
<evidence type="ECO:0000313" key="6">
    <source>
        <dbReference type="EMBL" id="RKT56453.1"/>
    </source>
</evidence>
<organism evidence="6 7">
    <name type="scientific">Saccharothrix australiensis</name>
    <dbReference type="NCBI Taxonomy" id="2072"/>
    <lineage>
        <taxon>Bacteria</taxon>
        <taxon>Bacillati</taxon>
        <taxon>Actinomycetota</taxon>
        <taxon>Actinomycetes</taxon>
        <taxon>Pseudonocardiales</taxon>
        <taxon>Pseudonocardiaceae</taxon>
        <taxon>Saccharothrix</taxon>
    </lineage>
</organism>
<dbReference type="InterPro" id="IPR044861">
    <property type="entry name" value="IPNS-like_FE2OG_OXY"/>
</dbReference>
<keyword evidence="3" id="KW-0479">Metal-binding</keyword>
<comment type="caution">
    <text evidence="6">The sequence shown here is derived from an EMBL/GenBank/DDBJ whole genome shotgun (WGS) entry which is preliminary data.</text>
</comment>
<dbReference type="PRINTS" id="PR00682">
    <property type="entry name" value="IPNSYNTHASE"/>
</dbReference>